<dbReference type="PROSITE" id="PS51257">
    <property type="entry name" value="PROKAR_LIPOPROTEIN"/>
    <property type="match status" value="1"/>
</dbReference>
<dbReference type="EMBL" id="KI687944">
    <property type="protein sequence ID" value="ETK79528.1"/>
    <property type="molecule type" value="Genomic_DNA"/>
</dbReference>
<dbReference type="AlphaFoldDB" id="W2IFW7"/>
<protein>
    <recommendedName>
        <fullName evidence="5">RxLR effector protein</fullName>
    </recommendedName>
</protein>
<feature type="chain" id="PRO_5010513178" description="RxLR effector protein" evidence="5">
    <location>
        <begin position="21"/>
        <end position="221"/>
    </location>
</feature>
<dbReference type="Proteomes" id="UP000053236">
    <property type="component" value="Unassembled WGS sequence"/>
</dbReference>
<name>W2IFW7_PHYNI</name>
<feature type="signal peptide" evidence="5">
    <location>
        <begin position="1"/>
        <end position="20"/>
    </location>
</feature>
<evidence type="ECO:0000256" key="4">
    <source>
        <dbReference type="ARBA" id="ARBA00022729"/>
    </source>
</evidence>
<reference evidence="7" key="1">
    <citation type="submission" date="2013-11" db="EMBL/GenBank/DDBJ databases">
        <title>The Genome Sequence of Phytophthora parasitica CJ02B3.</title>
        <authorList>
            <consortium name="The Broad Institute Genomics Platform"/>
            <person name="Russ C."/>
            <person name="Tyler B."/>
            <person name="Panabieres F."/>
            <person name="Shan W."/>
            <person name="Tripathy S."/>
            <person name="Grunwald N."/>
            <person name="Machado M."/>
            <person name="Johnson C.S."/>
            <person name="Arredondo F."/>
            <person name="Hong C."/>
            <person name="Coffey M."/>
            <person name="Young S.K."/>
            <person name="Zeng Q."/>
            <person name="Gargeya S."/>
            <person name="Fitzgerald M."/>
            <person name="Abouelleil A."/>
            <person name="Alvarado L."/>
            <person name="Chapman S.B."/>
            <person name="Gainer-Dewar J."/>
            <person name="Goldberg J."/>
            <person name="Griggs A."/>
            <person name="Gujja S."/>
            <person name="Hansen M."/>
            <person name="Howarth C."/>
            <person name="Imamovic A."/>
            <person name="Ireland A."/>
            <person name="Larimer J."/>
            <person name="McCowan C."/>
            <person name="Murphy C."/>
            <person name="Pearson M."/>
            <person name="Poon T.W."/>
            <person name="Priest M."/>
            <person name="Roberts A."/>
            <person name="Saif S."/>
            <person name="Shea T."/>
            <person name="Sykes S."/>
            <person name="Wortman J."/>
            <person name="Nusbaum C."/>
            <person name="Birren B."/>
        </authorList>
    </citation>
    <scope>NUCLEOTIDE SEQUENCE [LARGE SCALE GENOMIC DNA]</scope>
    <source>
        <strain evidence="7">CJ02B3</strain>
    </source>
</reference>
<dbReference type="GO" id="GO:0005576">
    <property type="term" value="C:extracellular region"/>
    <property type="evidence" value="ECO:0007669"/>
    <property type="project" value="UniProtKB-SubCell"/>
</dbReference>
<comment type="domain">
    <text evidence="5">The RxLR-dEER motif acts to carry the protein into the host cell cytoplasm through binding to cell surface phosphatidylinositol-3-phosphate.</text>
</comment>
<dbReference type="Proteomes" id="UP000053864">
    <property type="component" value="Unassembled WGS sequence"/>
</dbReference>
<organism evidence="8">
    <name type="scientific">Phytophthora nicotianae</name>
    <name type="common">Potato buckeye rot agent</name>
    <name type="synonym">Phytophthora parasitica</name>
    <dbReference type="NCBI Taxonomy" id="4792"/>
    <lineage>
        <taxon>Eukaryota</taxon>
        <taxon>Sar</taxon>
        <taxon>Stramenopiles</taxon>
        <taxon>Oomycota</taxon>
        <taxon>Peronosporomycetes</taxon>
        <taxon>Peronosporales</taxon>
        <taxon>Peronosporaceae</taxon>
        <taxon>Phytophthora</taxon>
    </lineage>
</organism>
<proteinExistence type="inferred from homology"/>
<dbReference type="VEuPathDB" id="FungiDB:PPTG_15196"/>
<evidence type="ECO:0000313" key="7">
    <source>
        <dbReference type="EMBL" id="ETK79528.1"/>
    </source>
</evidence>
<comment type="similarity">
    <text evidence="2 5">Belongs to the RxLR effector family.</text>
</comment>
<evidence type="ECO:0000256" key="6">
    <source>
        <dbReference type="SAM" id="MobiDB-lite"/>
    </source>
</evidence>
<dbReference type="InterPro" id="IPR031825">
    <property type="entry name" value="RXLR"/>
</dbReference>
<evidence type="ECO:0000313" key="8">
    <source>
        <dbReference type="EMBL" id="ETL32945.1"/>
    </source>
</evidence>
<evidence type="ECO:0000256" key="2">
    <source>
        <dbReference type="ARBA" id="ARBA00010400"/>
    </source>
</evidence>
<gene>
    <name evidence="7" type="ORF">L915_14626</name>
    <name evidence="8" type="ORF">L916_14534</name>
</gene>
<comment type="function">
    <text evidence="5">Effector that suppresses plant defense responses during pathogen infection.</text>
</comment>
<reference evidence="8" key="2">
    <citation type="submission" date="2013-11" db="EMBL/GenBank/DDBJ databases">
        <title>The Genome Sequence of Phytophthora parasitica CJ05E6.</title>
        <authorList>
            <consortium name="The Broad Institute Genomics Platform"/>
            <person name="Russ C."/>
            <person name="Tyler B."/>
            <person name="Panabieres F."/>
            <person name="Shan W."/>
            <person name="Tripathy S."/>
            <person name="Grunwald N."/>
            <person name="Machado M."/>
            <person name="Johnson C.S."/>
            <person name="Arredondo F."/>
            <person name="Hong C."/>
            <person name="Coffey M."/>
            <person name="Young S.K."/>
            <person name="Zeng Q."/>
            <person name="Gargeya S."/>
            <person name="Fitzgerald M."/>
            <person name="Abouelleil A."/>
            <person name="Alvarado L."/>
            <person name="Chapman S.B."/>
            <person name="Gainer-Dewar J."/>
            <person name="Goldberg J."/>
            <person name="Griggs A."/>
            <person name="Gujja S."/>
            <person name="Hansen M."/>
            <person name="Howarth C."/>
            <person name="Imamovic A."/>
            <person name="Ireland A."/>
            <person name="Larimer J."/>
            <person name="McCowan C."/>
            <person name="Murphy C."/>
            <person name="Pearson M."/>
            <person name="Poon T.W."/>
            <person name="Priest M."/>
            <person name="Roberts A."/>
            <person name="Saif S."/>
            <person name="Shea T."/>
            <person name="Sykes S."/>
            <person name="Wortman J."/>
            <person name="Nusbaum C."/>
            <person name="Birren B."/>
        </authorList>
    </citation>
    <scope>NUCLEOTIDE SEQUENCE [LARGE SCALE GENOMIC DNA]</scope>
    <source>
        <strain evidence="8">CJ05E6</strain>
    </source>
</reference>
<accession>W2IFW7</accession>
<keyword evidence="4 5" id="KW-0732">Signal</keyword>
<dbReference type="Pfam" id="PF16810">
    <property type="entry name" value="RXLR"/>
    <property type="match status" value="1"/>
</dbReference>
<dbReference type="EMBL" id="KI674709">
    <property type="protein sequence ID" value="ETL32945.1"/>
    <property type="molecule type" value="Genomic_DNA"/>
</dbReference>
<feature type="compositionally biased region" description="Acidic residues" evidence="6">
    <location>
        <begin position="60"/>
        <end position="71"/>
    </location>
</feature>
<keyword evidence="3 5" id="KW-0964">Secreted</keyword>
<evidence type="ECO:0000256" key="1">
    <source>
        <dbReference type="ARBA" id="ARBA00004613"/>
    </source>
</evidence>
<comment type="subcellular location">
    <subcellularLocation>
        <location evidence="1 5">Secreted</location>
    </subcellularLocation>
</comment>
<sequence length="221" mass="24612">MRLNAILLVAAAALFASCDAVSTASQTKLSAMNPPNAVQSMGVAPYKRLLRSESQKQTDADDSEEEEEEEERALVKVGLLDDAVKKVSGVDDAAAQKLAALKIKQQNEADDITFLAKFWMQQRKMPSDIEKLTQSTVVKKANLEFLALFLKQNPKQIRAEAARVQQRIDNADPKVRFLVSRWIFQNKKPEDISKLASNAVSKEAADLFNVQYVIRSLMSTK</sequence>
<feature type="region of interest" description="Disordered" evidence="6">
    <location>
        <begin position="52"/>
        <end position="71"/>
    </location>
</feature>
<evidence type="ECO:0000256" key="5">
    <source>
        <dbReference type="RuleBase" id="RU367124"/>
    </source>
</evidence>
<evidence type="ECO:0000256" key="3">
    <source>
        <dbReference type="ARBA" id="ARBA00022525"/>
    </source>
</evidence>